<accession>A0A1D1W8I1</accession>
<dbReference type="AlphaFoldDB" id="A0A1D1W8I1"/>
<keyword evidence="3" id="KW-1185">Reference proteome</keyword>
<proteinExistence type="predicted"/>
<organism evidence="2 3">
    <name type="scientific">Ramazzottius varieornatus</name>
    <name type="common">Water bear</name>
    <name type="synonym">Tardigrade</name>
    <dbReference type="NCBI Taxonomy" id="947166"/>
    <lineage>
        <taxon>Eukaryota</taxon>
        <taxon>Metazoa</taxon>
        <taxon>Ecdysozoa</taxon>
        <taxon>Tardigrada</taxon>
        <taxon>Eutardigrada</taxon>
        <taxon>Parachela</taxon>
        <taxon>Hypsibioidea</taxon>
        <taxon>Ramazzottiidae</taxon>
        <taxon>Ramazzottius</taxon>
    </lineage>
</organism>
<protein>
    <submittedName>
        <fullName evidence="2">Uncharacterized protein</fullName>
    </submittedName>
</protein>
<dbReference type="Proteomes" id="UP000186922">
    <property type="component" value="Unassembled WGS sequence"/>
</dbReference>
<evidence type="ECO:0000313" key="2">
    <source>
        <dbReference type="EMBL" id="GAV07369.1"/>
    </source>
</evidence>
<sequence length="157" mass="16474">MRHNEPDCASDILMTLKKFAAPCSNVPGSVWDIDDTQCYQEFHYGDDGETVTKVRRGCIAGTLPNCTQSTARRLCVCHNANNCNINGGAGRFSGGSVSASLPAPSSDPKPVVDSGSNAVVDSSIAPATVASSASLADREWIGVIVPLTVLLNRFAMS</sequence>
<name>A0A1D1W8I1_RAMVA</name>
<evidence type="ECO:0000256" key="1">
    <source>
        <dbReference type="SAM" id="MobiDB-lite"/>
    </source>
</evidence>
<evidence type="ECO:0000313" key="3">
    <source>
        <dbReference type="Proteomes" id="UP000186922"/>
    </source>
</evidence>
<comment type="caution">
    <text evidence="2">The sequence shown here is derived from an EMBL/GenBank/DDBJ whole genome shotgun (WGS) entry which is preliminary data.</text>
</comment>
<feature type="region of interest" description="Disordered" evidence="1">
    <location>
        <begin position="96"/>
        <end position="116"/>
    </location>
</feature>
<reference evidence="2 3" key="1">
    <citation type="journal article" date="2016" name="Nat. Commun.">
        <title>Extremotolerant tardigrade genome and improved radiotolerance of human cultured cells by tardigrade-unique protein.</title>
        <authorList>
            <person name="Hashimoto T."/>
            <person name="Horikawa D.D."/>
            <person name="Saito Y."/>
            <person name="Kuwahara H."/>
            <person name="Kozuka-Hata H."/>
            <person name="Shin-I T."/>
            <person name="Minakuchi Y."/>
            <person name="Ohishi K."/>
            <person name="Motoyama A."/>
            <person name="Aizu T."/>
            <person name="Enomoto A."/>
            <person name="Kondo K."/>
            <person name="Tanaka S."/>
            <person name="Hara Y."/>
            <person name="Koshikawa S."/>
            <person name="Sagara H."/>
            <person name="Miura T."/>
            <person name="Yokobori S."/>
            <person name="Miyagawa K."/>
            <person name="Suzuki Y."/>
            <person name="Kubo T."/>
            <person name="Oyama M."/>
            <person name="Kohara Y."/>
            <person name="Fujiyama A."/>
            <person name="Arakawa K."/>
            <person name="Katayama T."/>
            <person name="Toyoda A."/>
            <person name="Kunieda T."/>
        </authorList>
    </citation>
    <scope>NUCLEOTIDE SEQUENCE [LARGE SCALE GENOMIC DNA]</scope>
    <source>
        <strain evidence="2 3">YOKOZUNA-1</strain>
    </source>
</reference>
<gene>
    <name evidence="2" type="primary">RvY_17208-1</name>
    <name evidence="2" type="synonym">RvY_17208.1</name>
    <name evidence="2" type="ORF">RvY_17208</name>
</gene>
<dbReference type="EMBL" id="BDGG01000015">
    <property type="protein sequence ID" value="GAV07369.1"/>
    <property type="molecule type" value="Genomic_DNA"/>
</dbReference>